<dbReference type="Proteomes" id="UP000186922">
    <property type="component" value="Unassembled WGS sequence"/>
</dbReference>
<dbReference type="Gene3D" id="3.90.730.10">
    <property type="entry name" value="Ribonuclease T2-like"/>
    <property type="match status" value="1"/>
</dbReference>
<dbReference type="InterPro" id="IPR036430">
    <property type="entry name" value="RNase_T2-like_sf"/>
</dbReference>
<evidence type="ECO:0000313" key="4">
    <source>
        <dbReference type="EMBL" id="GAU92060.1"/>
    </source>
</evidence>
<evidence type="ECO:0000313" key="5">
    <source>
        <dbReference type="Proteomes" id="UP000186922"/>
    </source>
</evidence>
<keyword evidence="3" id="KW-1133">Transmembrane helix</keyword>
<evidence type="ECO:0000256" key="1">
    <source>
        <dbReference type="ARBA" id="ARBA00007469"/>
    </source>
</evidence>
<organism evidence="4 5">
    <name type="scientific">Ramazzottius varieornatus</name>
    <name type="common">Water bear</name>
    <name type="synonym">Tardigrade</name>
    <dbReference type="NCBI Taxonomy" id="947166"/>
    <lineage>
        <taxon>Eukaryota</taxon>
        <taxon>Metazoa</taxon>
        <taxon>Ecdysozoa</taxon>
        <taxon>Tardigrada</taxon>
        <taxon>Eutardigrada</taxon>
        <taxon>Parachela</taxon>
        <taxon>Hypsibioidea</taxon>
        <taxon>Ramazzottiidae</taxon>
        <taxon>Ramazzottius</taxon>
    </lineage>
</organism>
<dbReference type="GO" id="GO:0006401">
    <property type="term" value="P:RNA catabolic process"/>
    <property type="evidence" value="ECO:0007669"/>
    <property type="project" value="TreeGrafter"/>
</dbReference>
<dbReference type="GO" id="GO:0033897">
    <property type="term" value="F:ribonuclease T2 activity"/>
    <property type="evidence" value="ECO:0007669"/>
    <property type="project" value="InterPro"/>
</dbReference>
<sequence>MAKERFGRRSHQCVGKRGGEVLSWYASPLSLPKKAMKNGFLVLRYITERCPHFWKYLTMRAFALKLLLGERSVGMLLMLRHLITLKLCHGSIGDRYEMTFSVKLIVLLALTVGFAGIAVSINAHNQSLVTTSNYQWDYLVLSIRWSQAGCGFYFSETEGTANQILCVDTNSSCPDGRWVIHGLWPTKNGTDGPNYCLNNQTEASIIWNNSFVTGNSALYPRLLFHWPDMLVSNGSSPEGFWRYEWMKHGTCALSFAPLDTVGEYLSTALQLKDRFDISGMLNAAEVIPGCARKDVGTSTLEVFDRLSEGKLRIRFKLAKRLTSKKYLEEVGVCFDLGFDMVDCPA</sequence>
<name>A0A1D1UU62_RAMVA</name>
<dbReference type="GO" id="GO:0003723">
    <property type="term" value="F:RNA binding"/>
    <property type="evidence" value="ECO:0007669"/>
    <property type="project" value="InterPro"/>
</dbReference>
<dbReference type="OrthoDB" id="435754at2759"/>
<evidence type="ECO:0000256" key="2">
    <source>
        <dbReference type="RuleBase" id="RU004328"/>
    </source>
</evidence>
<keyword evidence="3" id="KW-0812">Transmembrane</keyword>
<reference evidence="4 5" key="1">
    <citation type="journal article" date="2016" name="Nat. Commun.">
        <title>Extremotolerant tardigrade genome and improved radiotolerance of human cultured cells by tardigrade-unique protein.</title>
        <authorList>
            <person name="Hashimoto T."/>
            <person name="Horikawa D.D."/>
            <person name="Saito Y."/>
            <person name="Kuwahara H."/>
            <person name="Kozuka-Hata H."/>
            <person name="Shin-I T."/>
            <person name="Minakuchi Y."/>
            <person name="Ohishi K."/>
            <person name="Motoyama A."/>
            <person name="Aizu T."/>
            <person name="Enomoto A."/>
            <person name="Kondo K."/>
            <person name="Tanaka S."/>
            <person name="Hara Y."/>
            <person name="Koshikawa S."/>
            <person name="Sagara H."/>
            <person name="Miura T."/>
            <person name="Yokobori S."/>
            <person name="Miyagawa K."/>
            <person name="Suzuki Y."/>
            <person name="Kubo T."/>
            <person name="Oyama M."/>
            <person name="Kohara Y."/>
            <person name="Fujiyama A."/>
            <person name="Arakawa K."/>
            <person name="Katayama T."/>
            <person name="Toyoda A."/>
            <person name="Kunieda T."/>
        </authorList>
    </citation>
    <scope>NUCLEOTIDE SEQUENCE [LARGE SCALE GENOMIC DNA]</scope>
    <source>
        <strain evidence="4 5">YOKOZUNA-1</strain>
    </source>
</reference>
<dbReference type="PROSITE" id="PS00531">
    <property type="entry name" value="RNASE_T2_2"/>
    <property type="match status" value="1"/>
</dbReference>
<dbReference type="AlphaFoldDB" id="A0A1D1UU62"/>
<dbReference type="GO" id="GO:0005576">
    <property type="term" value="C:extracellular region"/>
    <property type="evidence" value="ECO:0007669"/>
    <property type="project" value="TreeGrafter"/>
</dbReference>
<dbReference type="InterPro" id="IPR001568">
    <property type="entry name" value="RNase_T2-like"/>
</dbReference>
<dbReference type="PROSITE" id="PS00530">
    <property type="entry name" value="RNASE_T2_1"/>
    <property type="match status" value="1"/>
</dbReference>
<dbReference type="SUPFAM" id="SSF55895">
    <property type="entry name" value="Ribonuclease Rh-like"/>
    <property type="match status" value="1"/>
</dbReference>
<dbReference type="EMBL" id="BDGG01000002">
    <property type="protein sequence ID" value="GAU92060.1"/>
    <property type="molecule type" value="Genomic_DNA"/>
</dbReference>
<keyword evidence="5" id="KW-1185">Reference proteome</keyword>
<evidence type="ECO:0000256" key="3">
    <source>
        <dbReference type="SAM" id="Phobius"/>
    </source>
</evidence>
<dbReference type="InterPro" id="IPR018188">
    <property type="entry name" value="RNase_T2_His_AS_1"/>
</dbReference>
<keyword evidence="3" id="KW-0472">Membrane</keyword>
<comment type="similarity">
    <text evidence="1 2">Belongs to the RNase T2 family.</text>
</comment>
<dbReference type="PANTHER" id="PTHR11240">
    <property type="entry name" value="RIBONUCLEASE T2"/>
    <property type="match status" value="1"/>
</dbReference>
<accession>A0A1D1UU62</accession>
<dbReference type="InterPro" id="IPR033130">
    <property type="entry name" value="RNase_T2_His_AS_2"/>
</dbReference>
<proteinExistence type="inferred from homology"/>
<feature type="transmembrane region" description="Helical" evidence="3">
    <location>
        <begin position="104"/>
        <end position="123"/>
    </location>
</feature>
<dbReference type="Pfam" id="PF00445">
    <property type="entry name" value="Ribonuclease_T2"/>
    <property type="match status" value="1"/>
</dbReference>
<dbReference type="PANTHER" id="PTHR11240:SF22">
    <property type="entry name" value="RIBONUCLEASE T2"/>
    <property type="match status" value="1"/>
</dbReference>
<gene>
    <name evidence="4" type="primary">RvY_04202</name>
    <name evidence="4" type="synonym">RvY_04202.1</name>
    <name evidence="4" type="ORF">RvY_04202-1</name>
</gene>
<comment type="caution">
    <text evidence="4">The sequence shown here is derived from an EMBL/GenBank/DDBJ whole genome shotgun (WGS) entry which is preliminary data.</text>
</comment>
<protein>
    <submittedName>
        <fullName evidence="4">Uncharacterized protein</fullName>
    </submittedName>
</protein>
<dbReference type="CDD" id="cd00374">
    <property type="entry name" value="RNase_T2"/>
    <property type="match status" value="1"/>
</dbReference>